<dbReference type="Proteomes" id="UP000180194">
    <property type="component" value="Unassembled WGS sequence"/>
</dbReference>
<protein>
    <submittedName>
        <fullName evidence="1">Uncharacterized protein</fullName>
    </submittedName>
</protein>
<comment type="caution">
    <text evidence="1">The sequence shown here is derived from an EMBL/GenBank/DDBJ whole genome shotgun (WGS) entry which is preliminary data.</text>
</comment>
<evidence type="ECO:0000313" key="1">
    <source>
        <dbReference type="EMBL" id="OHX50762.1"/>
    </source>
</evidence>
<sequence>MSFNGLAKHADSMRFFLRILRTAGIYRSLFGYIVQNLIFSITCLKYRPLGGISAFLQIHYKNTGNRRGFS</sequence>
<organism evidence="1 2">
    <name type="scientific">Cytobacillus oceanisediminis</name>
    <dbReference type="NCBI Taxonomy" id="665099"/>
    <lineage>
        <taxon>Bacteria</taxon>
        <taxon>Bacillati</taxon>
        <taxon>Bacillota</taxon>
        <taxon>Bacilli</taxon>
        <taxon>Bacillales</taxon>
        <taxon>Bacillaceae</taxon>
        <taxon>Cytobacillus</taxon>
    </lineage>
</organism>
<evidence type="ECO:0000313" key="2">
    <source>
        <dbReference type="Proteomes" id="UP000180194"/>
    </source>
</evidence>
<dbReference type="EMBL" id="MBRJ01000004">
    <property type="protein sequence ID" value="OHX50762.1"/>
    <property type="molecule type" value="Genomic_DNA"/>
</dbReference>
<name>A0ABX3CZW5_9BACI</name>
<proteinExistence type="predicted"/>
<gene>
    <name evidence="1" type="ORF">BBV17_07005</name>
</gene>
<keyword evidence="2" id="KW-1185">Reference proteome</keyword>
<reference evidence="1 2" key="1">
    <citation type="submission" date="2016-07" db="EMBL/GenBank/DDBJ databases">
        <title>Bacillus oceanisediminis whole genome.</title>
        <authorList>
            <person name="Pal Y."/>
            <person name="Verma A."/>
            <person name="Mual P."/>
            <person name="Srinivasan K."/>
        </authorList>
    </citation>
    <scope>NUCLEOTIDE SEQUENCE [LARGE SCALE GENOMIC DNA]</scope>
    <source>
        <strain evidence="1 2">Bhandara28</strain>
    </source>
</reference>
<accession>A0ABX3CZW5</accession>